<evidence type="ECO:0000256" key="1">
    <source>
        <dbReference type="ARBA" id="ARBA00004555"/>
    </source>
</evidence>
<evidence type="ECO:0000259" key="10">
    <source>
        <dbReference type="Pfam" id="PF06702"/>
    </source>
</evidence>
<organism evidence="11 12">
    <name type="scientific">Propithecus coquereli</name>
    <name type="common">Coquerel's sifaka</name>
    <name type="synonym">Propithecus verreauxi coquereli</name>
    <dbReference type="NCBI Taxonomy" id="379532"/>
    <lineage>
        <taxon>Eukaryota</taxon>
        <taxon>Metazoa</taxon>
        <taxon>Chordata</taxon>
        <taxon>Craniata</taxon>
        <taxon>Vertebrata</taxon>
        <taxon>Euteleostomi</taxon>
        <taxon>Mammalia</taxon>
        <taxon>Eutheria</taxon>
        <taxon>Euarchontoglires</taxon>
        <taxon>Primates</taxon>
        <taxon>Strepsirrhini</taxon>
        <taxon>Lemuriformes</taxon>
        <taxon>Indriidae</taxon>
        <taxon>Propithecus</taxon>
    </lineage>
</organism>
<dbReference type="GO" id="GO:0044691">
    <property type="term" value="P:tooth eruption"/>
    <property type="evidence" value="ECO:0007669"/>
    <property type="project" value="Ensembl"/>
</dbReference>
<dbReference type="GO" id="GO:0005794">
    <property type="term" value="C:Golgi apparatus"/>
    <property type="evidence" value="ECO:0007669"/>
    <property type="project" value="UniProtKB-SubCell"/>
</dbReference>
<keyword evidence="5" id="KW-0325">Glycoprotein</keyword>
<dbReference type="OMA" id="PLTQCCI"/>
<feature type="binding site" evidence="7">
    <location>
        <position position="417"/>
    </location>
    <ligand>
        <name>ATP</name>
        <dbReference type="ChEBI" id="CHEBI:30616"/>
    </ligand>
</feature>
<name>A0A2K6GN07_PROCO</name>
<protein>
    <submittedName>
        <fullName evidence="11">FAM20A golgi associated secretory pathway pseudokinase</fullName>
    </submittedName>
</protein>
<evidence type="ECO:0000313" key="12">
    <source>
        <dbReference type="Proteomes" id="UP000233160"/>
    </source>
</evidence>
<keyword evidence="8" id="KW-0479">Metal-binding</keyword>
<dbReference type="KEGG" id="pcoq:105824746"/>
<evidence type="ECO:0000256" key="7">
    <source>
        <dbReference type="PIRSR" id="PIRSR624869-2"/>
    </source>
</evidence>
<evidence type="ECO:0000256" key="5">
    <source>
        <dbReference type="ARBA" id="ARBA00023180"/>
    </source>
</evidence>
<keyword evidence="12" id="KW-1185">Reference proteome</keyword>
<dbReference type="InterPro" id="IPR009581">
    <property type="entry name" value="FAM20_C"/>
</dbReference>
<keyword evidence="8" id="KW-0464">Manganese</keyword>
<feature type="region of interest" description="Disordered" evidence="9">
    <location>
        <begin position="68"/>
        <end position="91"/>
    </location>
</feature>
<evidence type="ECO:0000256" key="8">
    <source>
        <dbReference type="PIRSR" id="PIRSR624869-3"/>
    </source>
</evidence>
<comment type="similarity">
    <text evidence="2">Belongs to the FAM20 family.</text>
</comment>
<dbReference type="GO" id="GO:0043539">
    <property type="term" value="F:protein serine/threonine kinase activator activity"/>
    <property type="evidence" value="ECO:0007669"/>
    <property type="project" value="Ensembl"/>
</dbReference>
<dbReference type="GO" id="GO:0009617">
    <property type="term" value="P:response to bacterium"/>
    <property type="evidence" value="ECO:0007669"/>
    <property type="project" value="Ensembl"/>
</dbReference>
<accession>A0A2K6GN07</accession>
<feature type="binding site" evidence="7">
    <location>
        <position position="239"/>
    </location>
    <ligand>
        <name>ATP</name>
        <dbReference type="ChEBI" id="CHEBI:30616"/>
    </ligand>
</feature>
<dbReference type="RefSeq" id="XP_012517747.1">
    <property type="nucleotide sequence ID" value="XM_012662293.1"/>
</dbReference>
<dbReference type="OrthoDB" id="8583677at2759"/>
<feature type="binding site" evidence="8">
    <location>
        <position position="432"/>
    </location>
    <ligand>
        <name>Mn(2+)</name>
        <dbReference type="ChEBI" id="CHEBI:29035"/>
    </ligand>
</feature>
<evidence type="ECO:0000256" key="2">
    <source>
        <dbReference type="ARBA" id="ARBA00006557"/>
    </source>
</evidence>
<dbReference type="GO" id="GO:0055074">
    <property type="term" value="P:calcium ion homeostasis"/>
    <property type="evidence" value="ECO:0007669"/>
    <property type="project" value="Ensembl"/>
</dbReference>
<evidence type="ECO:0000256" key="4">
    <source>
        <dbReference type="ARBA" id="ARBA00023157"/>
    </source>
</evidence>
<evidence type="ECO:0000313" key="11">
    <source>
        <dbReference type="Ensembl" id="ENSPCOP00000027623.1"/>
    </source>
</evidence>
<dbReference type="GO" id="GO:0005783">
    <property type="term" value="C:endoplasmic reticulum"/>
    <property type="evidence" value="ECO:0007669"/>
    <property type="project" value="Ensembl"/>
</dbReference>
<dbReference type="GeneID" id="105824746"/>
<comment type="subcellular location">
    <subcellularLocation>
        <location evidence="1">Golgi apparatus</location>
    </subcellularLocation>
</comment>
<gene>
    <name evidence="11" type="primary">FAM20A</name>
</gene>
<dbReference type="GO" id="GO:0070166">
    <property type="term" value="P:enamel mineralization"/>
    <property type="evidence" value="ECO:0007669"/>
    <property type="project" value="Ensembl"/>
</dbReference>
<feature type="domain" description="FAM20 C-terminal" evidence="10">
    <location>
        <begin position="307"/>
        <end position="524"/>
    </location>
</feature>
<feature type="active site" evidence="6">
    <location>
        <position position="412"/>
    </location>
</feature>
<evidence type="ECO:0000256" key="6">
    <source>
        <dbReference type="PIRSR" id="PIRSR624869-1"/>
    </source>
</evidence>
<dbReference type="InterPro" id="IPR024869">
    <property type="entry name" value="FAM20"/>
</dbReference>
<dbReference type="CTD" id="54757"/>
<dbReference type="STRING" id="379532.ENSPCOP00000027623"/>
<dbReference type="GO" id="GO:0046872">
    <property type="term" value="F:metal ion binding"/>
    <property type="evidence" value="ECO:0007669"/>
    <property type="project" value="UniProtKB-KW"/>
</dbReference>
<keyword evidence="7" id="KW-0547">Nucleotide-binding</keyword>
<evidence type="ECO:0000256" key="9">
    <source>
        <dbReference type="SAM" id="MobiDB-lite"/>
    </source>
</evidence>
<dbReference type="AlphaFoldDB" id="A0A2K6GN07"/>
<keyword evidence="4" id="KW-1015">Disulfide bond</keyword>
<dbReference type="Pfam" id="PF06702">
    <property type="entry name" value="Fam20C"/>
    <property type="match status" value="1"/>
</dbReference>
<dbReference type="PANTHER" id="PTHR12450">
    <property type="entry name" value="DENTIN MATRIX PROTEIN 4 PROTEIN FAM20"/>
    <property type="match status" value="1"/>
</dbReference>
<feature type="binding site" evidence="7">
    <location>
        <position position="432"/>
    </location>
    <ligand>
        <name>ATP</name>
        <dbReference type="ChEBI" id="CHEBI:30616"/>
    </ligand>
</feature>
<dbReference type="GO" id="GO:0005524">
    <property type="term" value="F:ATP binding"/>
    <property type="evidence" value="ECO:0007669"/>
    <property type="project" value="UniProtKB-KW"/>
</dbReference>
<dbReference type="Proteomes" id="UP000233160">
    <property type="component" value="Unassembled WGS sequence"/>
</dbReference>
<keyword evidence="3" id="KW-0333">Golgi apparatus</keyword>
<keyword evidence="7" id="KW-0067">ATP-binding</keyword>
<proteinExistence type="inferred from homology"/>
<reference evidence="11" key="1">
    <citation type="submission" date="2025-08" db="UniProtKB">
        <authorList>
            <consortium name="Ensembl"/>
        </authorList>
    </citation>
    <scope>IDENTIFICATION</scope>
</reference>
<dbReference type="PANTHER" id="PTHR12450:SF12">
    <property type="entry name" value="PSEUDOKINASE FAM20A"/>
    <property type="match status" value="1"/>
</dbReference>
<evidence type="ECO:0000256" key="3">
    <source>
        <dbReference type="ARBA" id="ARBA00023034"/>
    </source>
</evidence>
<dbReference type="GeneTree" id="ENSGT00950000182951"/>
<feature type="binding site" evidence="7">
    <location>
        <begin position="343"/>
        <end position="346"/>
    </location>
    <ligand>
        <name>ATP</name>
        <dbReference type="ChEBI" id="CHEBI:30616"/>
    </ligand>
</feature>
<dbReference type="CDD" id="cd10469">
    <property type="entry name" value="FAM20A_C"/>
    <property type="match status" value="1"/>
</dbReference>
<dbReference type="GO" id="GO:0005615">
    <property type="term" value="C:extracellular space"/>
    <property type="evidence" value="ECO:0007669"/>
    <property type="project" value="Ensembl"/>
</dbReference>
<reference evidence="11" key="2">
    <citation type="submission" date="2025-09" db="UniProtKB">
        <authorList>
            <consortium name="Ensembl"/>
        </authorList>
    </citation>
    <scope>IDENTIFICATION</scope>
</reference>
<sequence>MPGLRRDRLLTLLLLGALLSADLYFHLWPQVQRQLRRRERPRGCPCASRASSLAPAPAAAAASSAPGTVAHNFSRAGPRAEPAGGGRSGSGSKLQALFAHPLYNVLEEPPLLGPEDSLLASQEALRYYRRKVARWNRRQKMYKEQMNLTSLDPPLQFRVEASWVQFHLEINRHGLYSRSSPMVSKLLRDMKRFPTISADYSQDEKALLGACDCTQIVKPSGVHLKLVLRFSDFGKAMFKPMRQQRDEETPEDFFYFIDFQRHNAEIAAFHLDRILDFRRVPPTVGRLVNVTKEILEVTKNEILQSVFFVSPASNVCFFAKCPYMCKTEYAVCGNPHLLEGSLSAFLPSLNLAPRLSVPNPWIRSYSLAGKEEWEVNPLYCDTVRQIYPYNSSNRLLNVIDMAIFDFLIGNMDRHHYEMFTKFGDDGFLIHLDNARGFGRHSHDEISILSPLSQCCMIKRKTLLHLELLAQADYKLSDVMRESLLEDQLAPVLTEPHLLALDRRLQIILRTVERCIEVYGEQSVIAIGPAEQSVPDPGQANLTN</sequence>
<comment type="cofactor">
    <cofactor evidence="8">
        <name>Mn(2+)</name>
        <dbReference type="ChEBI" id="CHEBI:29035"/>
    </cofactor>
</comment>
<dbReference type="Ensembl" id="ENSPCOT00000038462.1">
    <property type="protein sequence ID" value="ENSPCOP00000027623.1"/>
    <property type="gene ID" value="ENSPCOG00000026345.1"/>
</dbReference>